<organism evidence="2 3">
    <name type="scientific">Paenibacillus oleatilyticus</name>
    <dbReference type="NCBI Taxonomy" id="2594886"/>
    <lineage>
        <taxon>Bacteria</taxon>
        <taxon>Bacillati</taxon>
        <taxon>Bacillota</taxon>
        <taxon>Bacilli</taxon>
        <taxon>Bacillales</taxon>
        <taxon>Paenibacillaceae</taxon>
        <taxon>Paenibacillus</taxon>
    </lineage>
</organism>
<dbReference type="Pfam" id="PF00550">
    <property type="entry name" value="PP-binding"/>
    <property type="match status" value="1"/>
</dbReference>
<gene>
    <name evidence="2" type="ORF">ACEU3E_01480</name>
</gene>
<keyword evidence="3" id="KW-1185">Reference proteome</keyword>
<proteinExistence type="predicted"/>
<protein>
    <submittedName>
        <fullName evidence="2">Acyl carrier protein</fullName>
    </submittedName>
</protein>
<sequence length="92" mass="10279">MNREEMERKVTAIVAQLLGTTEVERSTRLLGPQGVLDSVTVVRLIAWLEQEFQVAFDEEDLTIESLSSIDRIVSFIEESGSLPHGTHSGLEH</sequence>
<feature type="domain" description="Carrier" evidence="1">
    <location>
        <begin position="1"/>
        <end position="80"/>
    </location>
</feature>
<reference evidence="2 3" key="1">
    <citation type="submission" date="2024-09" db="EMBL/GenBank/DDBJ databases">
        <authorList>
            <person name="Makale K.P.P."/>
            <person name="Makhzoum A."/>
            <person name="Rantong G."/>
            <person name="Rahube T.O."/>
        </authorList>
    </citation>
    <scope>NUCLEOTIDE SEQUENCE [LARGE SCALE GENOMIC DNA]</scope>
    <source>
        <strain evidence="2 3">KM_D13</strain>
    </source>
</reference>
<dbReference type="EMBL" id="JBHDLN010000001">
    <property type="protein sequence ID" value="MFB0840833.1"/>
    <property type="molecule type" value="Genomic_DNA"/>
</dbReference>
<dbReference type="RefSeq" id="WP_216789996.1">
    <property type="nucleotide sequence ID" value="NZ_JAHNZO010000002.1"/>
</dbReference>
<evidence type="ECO:0000259" key="1">
    <source>
        <dbReference type="PROSITE" id="PS50075"/>
    </source>
</evidence>
<dbReference type="InterPro" id="IPR009081">
    <property type="entry name" value="PP-bd_ACP"/>
</dbReference>
<evidence type="ECO:0000313" key="2">
    <source>
        <dbReference type="EMBL" id="MFB0840833.1"/>
    </source>
</evidence>
<accession>A0ABV4USM1</accession>
<evidence type="ECO:0000313" key="3">
    <source>
        <dbReference type="Proteomes" id="UP001575622"/>
    </source>
</evidence>
<dbReference type="Proteomes" id="UP001575622">
    <property type="component" value="Unassembled WGS sequence"/>
</dbReference>
<name>A0ABV4USM1_9BACL</name>
<comment type="caution">
    <text evidence="2">The sequence shown here is derived from an EMBL/GenBank/DDBJ whole genome shotgun (WGS) entry which is preliminary data.</text>
</comment>
<dbReference type="PROSITE" id="PS50075">
    <property type="entry name" value="CARRIER"/>
    <property type="match status" value="1"/>
</dbReference>